<feature type="region of interest" description="Disordered" evidence="6">
    <location>
        <begin position="33"/>
        <end position="62"/>
    </location>
</feature>
<comment type="subcellular location">
    <subcellularLocation>
        <location evidence="1">Membrane</location>
        <topology evidence="1">Multi-pass membrane protein</topology>
    </subcellularLocation>
</comment>
<evidence type="ECO:0000256" key="6">
    <source>
        <dbReference type="SAM" id="MobiDB-lite"/>
    </source>
</evidence>
<proteinExistence type="inferred from homology"/>
<dbReference type="PANTHER" id="PTHR17920">
    <property type="entry name" value="TRANSMEMBRANE AND COILED-COIL DOMAIN-CONTAINING PROTEIN 4 TMCO4"/>
    <property type="match status" value="1"/>
</dbReference>
<accession>A0A7C8ZN78</accession>
<evidence type="ECO:0000256" key="1">
    <source>
        <dbReference type="ARBA" id="ARBA00004141"/>
    </source>
</evidence>
<evidence type="ECO:0000256" key="5">
    <source>
        <dbReference type="ARBA" id="ARBA00023136"/>
    </source>
</evidence>
<evidence type="ECO:0000256" key="2">
    <source>
        <dbReference type="ARBA" id="ARBA00009824"/>
    </source>
</evidence>
<keyword evidence="5 7" id="KW-0472">Membrane</keyword>
<keyword evidence="3 7" id="KW-0812">Transmembrane</keyword>
<feature type="compositionally biased region" description="Low complexity" evidence="6">
    <location>
        <begin position="48"/>
        <end position="57"/>
    </location>
</feature>
<dbReference type="Pfam" id="PF05277">
    <property type="entry name" value="DUF726"/>
    <property type="match status" value="1"/>
</dbReference>
<organism evidence="8">
    <name type="scientific">Opuntia streptacantha</name>
    <name type="common">Prickly pear cactus</name>
    <name type="synonym">Opuntia cardona</name>
    <dbReference type="NCBI Taxonomy" id="393608"/>
    <lineage>
        <taxon>Eukaryota</taxon>
        <taxon>Viridiplantae</taxon>
        <taxon>Streptophyta</taxon>
        <taxon>Embryophyta</taxon>
        <taxon>Tracheophyta</taxon>
        <taxon>Spermatophyta</taxon>
        <taxon>Magnoliopsida</taxon>
        <taxon>eudicotyledons</taxon>
        <taxon>Gunneridae</taxon>
        <taxon>Pentapetalae</taxon>
        <taxon>Caryophyllales</taxon>
        <taxon>Cactineae</taxon>
        <taxon>Cactaceae</taxon>
        <taxon>Opuntioideae</taxon>
        <taxon>Opuntia</taxon>
    </lineage>
</organism>
<dbReference type="EMBL" id="GISG01149900">
    <property type="protein sequence ID" value="MBA4647294.1"/>
    <property type="molecule type" value="Transcribed_RNA"/>
</dbReference>
<keyword evidence="4 7" id="KW-1133">Transmembrane helix</keyword>
<evidence type="ECO:0000256" key="4">
    <source>
        <dbReference type="ARBA" id="ARBA00022989"/>
    </source>
</evidence>
<reference evidence="8" key="2">
    <citation type="submission" date="2020-07" db="EMBL/GenBank/DDBJ databases">
        <authorList>
            <person name="Vera ALvarez R."/>
            <person name="Arias-Moreno D.M."/>
            <person name="Jimenez-Jacinto V."/>
            <person name="Jimenez-Bremont J.F."/>
            <person name="Swaminathan K."/>
            <person name="Moose S.P."/>
            <person name="Guerrero-Gonzalez M.L."/>
            <person name="Marino-Ramirez L."/>
            <person name="Landsman D."/>
            <person name="Rodriguez-Kessler M."/>
            <person name="Delgado-Sanchez P."/>
        </authorList>
    </citation>
    <scope>NUCLEOTIDE SEQUENCE</scope>
    <source>
        <tissue evidence="8">Cladode</tissue>
    </source>
</reference>
<feature type="compositionally biased region" description="Basic and acidic residues" evidence="6">
    <location>
        <begin position="153"/>
        <end position="164"/>
    </location>
</feature>
<name>A0A7C8ZN78_OPUST</name>
<evidence type="ECO:0000313" key="8">
    <source>
        <dbReference type="EMBL" id="MBA4647294.1"/>
    </source>
</evidence>
<sequence length="666" mass="71970">MAASLLSPTQRYAAGALFALALHQAQIHQSRPLALPMPDDDPINQRMSSGSSSSSDSISDDPDLWVNPNSALLRPIFQFLEIDSMAWQGIEETAGTSTAKHHVGAFLRLLAEEHGESSSENAEQELALSKGVDVMVASIEASCISEVKRDKQREYQQERREKCSVPDMEEMPSTSEDKEAIEPIQHNHIARIGDKDGIRASEYEFNEEPVEEVTILSYQRKIIVLYELLSASLANTSEDKKKSKQRKGYDARHRVALRLLATWLDIKWVKVEAMETMIACSAMAIVEEQSKKEEAKSEESSWAKWKRGGIIGAAAVTGGALMAITGGLAAPAIAAGFGALAPTLGTVIPLIGAGGFAAAASVAGSVAGSVAIAASFGAAGAGLTGTKMAKRIGSIDEFEFRAAGENHRQGRLAVGIMVSGLVFDEEDFVMPWEGQIDNLERYVLVWESKHLIAVSTAIQDWLTSTIALALMKQGAMMTVLSTLITALAWPATLLAITDFIDSKWTIAIDRSDKAGKLLAEVLLKGLQGNRPVTLVGYSLGARVIFKCLQHLANTEYKANLVERVVLLGAPVPIKGENWEAARKVVAGRFVNVFSQNDWVLGVAFRASLLTKGLAGTQAVDVPGIENVDATDMIEGHSSYLWATQQILDQLDLDTYFPVFRGSLTSK</sequence>
<dbReference type="Gene3D" id="3.40.50.1820">
    <property type="entry name" value="alpha/beta hydrolase"/>
    <property type="match status" value="1"/>
</dbReference>
<dbReference type="SUPFAM" id="SSF53474">
    <property type="entry name" value="alpha/beta-Hydrolases"/>
    <property type="match status" value="1"/>
</dbReference>
<comment type="similarity">
    <text evidence="2">Belongs to the TMCO4 family.</text>
</comment>
<feature type="transmembrane region" description="Helical" evidence="7">
    <location>
        <begin position="310"/>
        <end position="337"/>
    </location>
</feature>
<evidence type="ECO:0000256" key="3">
    <source>
        <dbReference type="ARBA" id="ARBA00022692"/>
    </source>
</evidence>
<dbReference type="InterPro" id="IPR007941">
    <property type="entry name" value="DUF726"/>
</dbReference>
<dbReference type="AlphaFoldDB" id="A0A7C8ZN78"/>
<dbReference type="InterPro" id="IPR029058">
    <property type="entry name" value="AB_hydrolase_fold"/>
</dbReference>
<evidence type="ECO:0000256" key="7">
    <source>
        <dbReference type="SAM" id="Phobius"/>
    </source>
</evidence>
<feature type="transmembrane region" description="Helical" evidence="7">
    <location>
        <begin position="357"/>
        <end position="383"/>
    </location>
</feature>
<dbReference type="PANTHER" id="PTHR17920:SF3">
    <property type="entry name" value="TRANSMEMBRANE AND COILED-COIL DOMAIN-CONTAINING PROTEIN 4"/>
    <property type="match status" value="1"/>
</dbReference>
<feature type="region of interest" description="Disordered" evidence="6">
    <location>
        <begin position="153"/>
        <end position="177"/>
    </location>
</feature>
<feature type="transmembrane region" description="Helical" evidence="7">
    <location>
        <begin position="477"/>
        <end position="500"/>
    </location>
</feature>
<reference evidence="8" key="1">
    <citation type="journal article" date="2013" name="J. Plant Res.">
        <title>Effect of fungi and light on seed germination of three Opuntia species from semiarid lands of central Mexico.</title>
        <authorList>
            <person name="Delgado-Sanchez P."/>
            <person name="Jimenez-Bremont J.F."/>
            <person name="Guerrero-Gonzalez Mde L."/>
            <person name="Flores J."/>
        </authorList>
    </citation>
    <scope>NUCLEOTIDE SEQUENCE</scope>
    <source>
        <tissue evidence="8">Cladode</tissue>
    </source>
</reference>
<dbReference type="GO" id="GO:0016020">
    <property type="term" value="C:membrane"/>
    <property type="evidence" value="ECO:0007669"/>
    <property type="project" value="UniProtKB-SubCell"/>
</dbReference>
<protein>
    <submittedName>
        <fullName evidence="8">Uncharacterized protein</fullName>
    </submittedName>
</protein>